<dbReference type="OrthoDB" id="9985428at2759"/>
<dbReference type="Gene3D" id="3.40.220.10">
    <property type="entry name" value="Leucine Aminopeptidase, subunit E, domain 1"/>
    <property type="match status" value="2"/>
</dbReference>
<protein>
    <recommendedName>
        <fullName evidence="2">Microbial-type PARG catalytic domain-containing protein</fullName>
    </recommendedName>
</protein>
<evidence type="ECO:0000256" key="1">
    <source>
        <dbReference type="SAM" id="MobiDB-lite"/>
    </source>
</evidence>
<reference evidence="3" key="2">
    <citation type="submission" date="2010-07" db="EMBL/GenBank/DDBJ databases">
        <authorList>
            <consortium name="The Broad Institute Genome Sequencing Platform"/>
            <consortium name="Broad Institute Genome Sequencing Center for Infectious Disease"/>
            <person name="Ma L.-J."/>
            <person name="Dead R."/>
            <person name="Young S."/>
            <person name="Zeng Q."/>
            <person name="Koehrsen M."/>
            <person name="Alvarado L."/>
            <person name="Berlin A."/>
            <person name="Chapman S.B."/>
            <person name="Chen Z."/>
            <person name="Freedman E."/>
            <person name="Gellesch M."/>
            <person name="Goldberg J."/>
            <person name="Griggs A."/>
            <person name="Gujja S."/>
            <person name="Heilman E.R."/>
            <person name="Heiman D."/>
            <person name="Hepburn T."/>
            <person name="Howarth C."/>
            <person name="Jen D."/>
            <person name="Larson L."/>
            <person name="Mehta T."/>
            <person name="Neiman D."/>
            <person name="Pearson M."/>
            <person name="Roberts A."/>
            <person name="Saif S."/>
            <person name="Shea T."/>
            <person name="Shenoy N."/>
            <person name="Sisk P."/>
            <person name="Stolte C."/>
            <person name="Sykes S."/>
            <person name="Walk T."/>
            <person name="White J."/>
            <person name="Yandava C."/>
            <person name="Haas B."/>
            <person name="Nusbaum C."/>
            <person name="Birren B."/>
        </authorList>
    </citation>
    <scope>NUCLEOTIDE SEQUENCE</scope>
    <source>
        <strain evidence="3">R3-111a-1</strain>
    </source>
</reference>
<dbReference type="InterPro" id="IPR019261">
    <property type="entry name" value="PARG_cat_microbial"/>
</dbReference>
<dbReference type="RefSeq" id="XP_009228811.1">
    <property type="nucleotide sequence ID" value="XM_009230547.1"/>
</dbReference>
<evidence type="ECO:0000313" key="5">
    <source>
        <dbReference type="Proteomes" id="UP000006039"/>
    </source>
</evidence>
<dbReference type="PANTHER" id="PTHR35596:SF1">
    <property type="entry name" value="MICROBIAL-TYPE PARG CATALYTIC DOMAIN-CONTAINING PROTEIN"/>
    <property type="match status" value="1"/>
</dbReference>
<organism evidence="3">
    <name type="scientific">Gaeumannomyces tritici (strain R3-111a-1)</name>
    <name type="common">Wheat and barley take-all root rot fungus</name>
    <name type="synonym">Gaeumannomyces graminis var. tritici</name>
    <dbReference type="NCBI Taxonomy" id="644352"/>
    <lineage>
        <taxon>Eukaryota</taxon>
        <taxon>Fungi</taxon>
        <taxon>Dikarya</taxon>
        <taxon>Ascomycota</taxon>
        <taxon>Pezizomycotina</taxon>
        <taxon>Sordariomycetes</taxon>
        <taxon>Sordariomycetidae</taxon>
        <taxon>Magnaporthales</taxon>
        <taxon>Magnaporthaceae</taxon>
        <taxon>Gaeumannomyces</taxon>
    </lineage>
</organism>
<gene>
    <name evidence="4" type="primary">20353104</name>
    <name evidence="3" type="ORF">GGTG_12646</name>
</gene>
<dbReference type="InterPro" id="IPR043472">
    <property type="entry name" value="Macro_dom-like"/>
</dbReference>
<feature type="compositionally biased region" description="Basic and acidic residues" evidence="1">
    <location>
        <begin position="24"/>
        <end position="35"/>
    </location>
</feature>
<dbReference type="Proteomes" id="UP000006039">
    <property type="component" value="Unassembled WGS sequence"/>
</dbReference>
<accession>J3PGL7</accession>
<feature type="region of interest" description="Disordered" evidence="1">
    <location>
        <begin position="1"/>
        <end position="35"/>
    </location>
</feature>
<reference evidence="5" key="1">
    <citation type="submission" date="2010-07" db="EMBL/GenBank/DDBJ databases">
        <title>The genome sequence of Gaeumannomyces graminis var. tritici strain R3-111a-1.</title>
        <authorList>
            <consortium name="The Broad Institute Genome Sequencing Platform"/>
            <person name="Ma L.-J."/>
            <person name="Dead R."/>
            <person name="Young S."/>
            <person name="Zeng Q."/>
            <person name="Koehrsen M."/>
            <person name="Alvarado L."/>
            <person name="Berlin A."/>
            <person name="Chapman S.B."/>
            <person name="Chen Z."/>
            <person name="Freedman E."/>
            <person name="Gellesch M."/>
            <person name="Goldberg J."/>
            <person name="Griggs A."/>
            <person name="Gujja S."/>
            <person name="Heilman E.R."/>
            <person name="Heiman D."/>
            <person name="Hepburn T."/>
            <person name="Howarth C."/>
            <person name="Jen D."/>
            <person name="Larson L."/>
            <person name="Mehta T."/>
            <person name="Neiman D."/>
            <person name="Pearson M."/>
            <person name="Roberts A."/>
            <person name="Saif S."/>
            <person name="Shea T."/>
            <person name="Shenoy N."/>
            <person name="Sisk P."/>
            <person name="Stolte C."/>
            <person name="Sykes S."/>
            <person name="Walk T."/>
            <person name="White J."/>
            <person name="Yandava C."/>
            <person name="Haas B."/>
            <person name="Nusbaum C."/>
            <person name="Birren B."/>
        </authorList>
    </citation>
    <scope>NUCLEOTIDE SEQUENCE [LARGE SCALE GENOMIC DNA]</scope>
    <source>
        <strain evidence="5">R3-111a-1</strain>
    </source>
</reference>
<keyword evidence="5" id="KW-1185">Reference proteome</keyword>
<feature type="compositionally biased region" description="Gly residues" evidence="1">
    <location>
        <begin position="281"/>
        <end position="306"/>
    </location>
</feature>
<evidence type="ECO:0000313" key="3">
    <source>
        <dbReference type="EMBL" id="EJT69763.1"/>
    </source>
</evidence>
<feature type="region of interest" description="Disordered" evidence="1">
    <location>
        <begin position="237"/>
        <end position="319"/>
    </location>
</feature>
<sequence>MFCGPFWKQPGRPHNHSKRRATRRLRDGESHRMPRYYEPRREQLRATCRETLQVAGDHLQQLQQTAAARQGYKHSLATLPLLSARHCPNFPQPAKVRVINQDTLNAGISLMSQRAPAAAAASAPAPTSGALPAAPDPEVAVMIFGNRHCPGGGWRNGALAQEEAVCYRSSLALSLENAQYPLGRNEGVFSPYVLVVRQDMDRSDHRLIPGPPEYLPVVSAMTVCAIFKPEISTVPVAHGSSSSCGSRAQAEQSSRRPAQQQDIQSSPAGRQSPTPPPQRGWVGGGSRGGHSWGNSGSGGCGGGGEASDGRAESRTTGGVAPREKSIFALGRDRHYTMDKMRLALRMAAFHRKRSIVLGAFGCGVYANPPEDVAQCWLEVLREDEFRLTGNWWRDVCFAVYDPRGEGNYEVFKKVLHGHRV</sequence>
<reference evidence="3" key="3">
    <citation type="submission" date="2010-09" db="EMBL/GenBank/DDBJ databases">
        <title>Annotation of Gaeumannomyces graminis var. tritici R3-111a-1.</title>
        <authorList>
            <consortium name="The Broad Institute Genome Sequencing Platform"/>
            <person name="Ma L.-J."/>
            <person name="Dead R."/>
            <person name="Young S.K."/>
            <person name="Zeng Q."/>
            <person name="Gargeya S."/>
            <person name="Fitzgerald M."/>
            <person name="Haas B."/>
            <person name="Abouelleil A."/>
            <person name="Alvarado L."/>
            <person name="Arachchi H.M."/>
            <person name="Berlin A."/>
            <person name="Brown A."/>
            <person name="Chapman S.B."/>
            <person name="Chen Z."/>
            <person name="Dunbar C."/>
            <person name="Freedman E."/>
            <person name="Gearin G."/>
            <person name="Gellesch M."/>
            <person name="Goldberg J."/>
            <person name="Griggs A."/>
            <person name="Gujja S."/>
            <person name="Heiman D."/>
            <person name="Howarth C."/>
            <person name="Larson L."/>
            <person name="Lui A."/>
            <person name="MacDonald P.J.P."/>
            <person name="Mehta T."/>
            <person name="Montmayeur A."/>
            <person name="Murphy C."/>
            <person name="Neiman D."/>
            <person name="Pearson M."/>
            <person name="Priest M."/>
            <person name="Roberts A."/>
            <person name="Saif S."/>
            <person name="Shea T."/>
            <person name="Shenoy N."/>
            <person name="Sisk P."/>
            <person name="Stolte C."/>
            <person name="Sykes S."/>
            <person name="Yandava C."/>
            <person name="Wortman J."/>
            <person name="Nusbaum C."/>
            <person name="Birren B."/>
        </authorList>
    </citation>
    <scope>NUCLEOTIDE SEQUENCE</scope>
    <source>
        <strain evidence="3">R3-111a-1</strain>
    </source>
</reference>
<dbReference type="EMBL" id="GL385403">
    <property type="protein sequence ID" value="EJT69763.1"/>
    <property type="molecule type" value="Genomic_DNA"/>
</dbReference>
<name>J3PGL7_GAET3</name>
<dbReference type="Pfam" id="PF10021">
    <property type="entry name" value="PARG_cat_microb"/>
    <property type="match status" value="1"/>
</dbReference>
<dbReference type="VEuPathDB" id="FungiDB:GGTG_12646"/>
<evidence type="ECO:0000259" key="2">
    <source>
        <dbReference type="Pfam" id="PF10021"/>
    </source>
</evidence>
<feature type="compositionally biased region" description="Polar residues" evidence="1">
    <location>
        <begin position="239"/>
        <end position="272"/>
    </location>
</feature>
<dbReference type="SUPFAM" id="SSF52949">
    <property type="entry name" value="Macro domain-like"/>
    <property type="match status" value="1"/>
</dbReference>
<dbReference type="PANTHER" id="PTHR35596">
    <property type="entry name" value="DUF2263 DOMAIN-CONTAINING PROTEIN"/>
    <property type="match status" value="1"/>
</dbReference>
<reference evidence="4" key="5">
    <citation type="submission" date="2018-04" db="UniProtKB">
        <authorList>
            <consortium name="EnsemblFungi"/>
        </authorList>
    </citation>
    <scope>IDENTIFICATION</scope>
    <source>
        <strain evidence="4">R3-111a-1</strain>
    </source>
</reference>
<dbReference type="eggNOG" id="ENOG502S35J">
    <property type="taxonomic scope" value="Eukaryota"/>
</dbReference>
<evidence type="ECO:0000313" key="4">
    <source>
        <dbReference type="EnsemblFungi" id="EJT69763"/>
    </source>
</evidence>
<dbReference type="GeneID" id="20353104"/>
<dbReference type="HOGENOM" id="CLU_024412_0_0_1"/>
<reference evidence="4" key="4">
    <citation type="journal article" date="2015" name="G3 (Bethesda)">
        <title>Genome sequences of three phytopathogenic species of the Magnaporthaceae family of fungi.</title>
        <authorList>
            <person name="Okagaki L.H."/>
            <person name="Nunes C.C."/>
            <person name="Sailsbery J."/>
            <person name="Clay B."/>
            <person name="Brown D."/>
            <person name="John T."/>
            <person name="Oh Y."/>
            <person name="Young N."/>
            <person name="Fitzgerald M."/>
            <person name="Haas B.J."/>
            <person name="Zeng Q."/>
            <person name="Young S."/>
            <person name="Adiconis X."/>
            <person name="Fan L."/>
            <person name="Levin J.Z."/>
            <person name="Mitchell T.K."/>
            <person name="Okubara P.A."/>
            <person name="Farman M.L."/>
            <person name="Kohn L.M."/>
            <person name="Birren B."/>
            <person name="Ma L.-J."/>
            <person name="Dean R.A."/>
        </authorList>
    </citation>
    <scope>NUCLEOTIDE SEQUENCE</scope>
    <source>
        <strain evidence="4">R3-111a-1</strain>
    </source>
</reference>
<feature type="compositionally biased region" description="Basic residues" evidence="1">
    <location>
        <begin position="11"/>
        <end position="23"/>
    </location>
</feature>
<feature type="domain" description="Microbial-type PARG catalytic" evidence="2">
    <location>
        <begin position="62"/>
        <end position="197"/>
    </location>
</feature>
<proteinExistence type="predicted"/>
<dbReference type="EnsemblFungi" id="EJT69763">
    <property type="protein sequence ID" value="EJT69763"/>
    <property type="gene ID" value="GGTG_12646"/>
</dbReference>
<dbReference type="AlphaFoldDB" id="J3PGL7"/>